<organism evidence="12">
    <name type="scientific">Marchantia polymorpha</name>
    <name type="common">Common liverwort</name>
    <name type="synonym">Marchantia aquatica</name>
    <dbReference type="NCBI Taxonomy" id="3197"/>
    <lineage>
        <taxon>Eukaryota</taxon>
        <taxon>Viridiplantae</taxon>
        <taxon>Streptophyta</taxon>
        <taxon>Embryophyta</taxon>
        <taxon>Marchantiophyta</taxon>
        <taxon>Marchantiopsida</taxon>
        <taxon>Marchantiidae</taxon>
        <taxon>Marchantiales</taxon>
        <taxon>Marchantiaceae</taxon>
        <taxon>Marchantia</taxon>
    </lineage>
</organism>
<evidence type="ECO:0000256" key="2">
    <source>
        <dbReference type="ARBA" id="ARBA00022723"/>
    </source>
</evidence>
<keyword evidence="4 6" id="KW-0863">Zinc-finger</keyword>
<dbReference type="SMART" id="SM00320">
    <property type="entry name" value="WD40"/>
    <property type="match status" value="5"/>
</dbReference>
<dbReference type="InterPro" id="IPR036372">
    <property type="entry name" value="BEACH_dom_sf"/>
</dbReference>
<dbReference type="Pfam" id="PF02138">
    <property type="entry name" value="Beach"/>
    <property type="match status" value="1"/>
</dbReference>
<dbReference type="SUPFAM" id="SSF49899">
    <property type="entry name" value="Concanavalin A-like lectins/glucanases"/>
    <property type="match status" value="1"/>
</dbReference>
<evidence type="ECO:0000313" key="12">
    <source>
        <dbReference type="EMBL" id="APT68019.1"/>
    </source>
</evidence>
<feature type="region of interest" description="Disordered" evidence="8">
    <location>
        <begin position="3713"/>
        <end position="3765"/>
    </location>
</feature>
<dbReference type="InterPro" id="IPR000409">
    <property type="entry name" value="BEACH_dom"/>
</dbReference>
<feature type="compositionally biased region" description="Basic and acidic residues" evidence="8">
    <location>
        <begin position="24"/>
        <end position="38"/>
    </location>
</feature>
<dbReference type="InterPro" id="IPR013320">
    <property type="entry name" value="ConA-like_dom_sf"/>
</dbReference>
<evidence type="ECO:0000256" key="7">
    <source>
        <dbReference type="PROSITE-ProRule" id="PRU00221"/>
    </source>
</evidence>
<evidence type="ECO:0000256" key="3">
    <source>
        <dbReference type="ARBA" id="ARBA00022737"/>
    </source>
</evidence>
<dbReference type="Gene3D" id="2.60.120.200">
    <property type="match status" value="1"/>
</dbReference>
<reference evidence="12" key="1">
    <citation type="submission" date="2016-02" db="EMBL/GenBank/DDBJ databases">
        <title>Mechanisms controlling the formation of the plant cell surface in tip growing cells are functionally conserved among land plants.</title>
        <authorList>
            <person name="Honkanen S."/>
            <person name="Jones V.A.S."/>
            <person name="Morieri G."/>
            <person name="Champion C.H.M."/>
            <person name="Hetherington A.J."/>
            <person name="Kelly S."/>
            <person name="Proust H."/>
            <person name="Prescott H."/>
            <person name="Dolan L."/>
        </authorList>
    </citation>
    <scope>NUCLEOTIDE SEQUENCE</scope>
</reference>
<dbReference type="PROSITE" id="PS00678">
    <property type="entry name" value="WD_REPEATS_1"/>
    <property type="match status" value="1"/>
</dbReference>
<dbReference type="InterPro" id="IPR011993">
    <property type="entry name" value="PH-like_dom_sf"/>
</dbReference>
<dbReference type="CDD" id="cd01201">
    <property type="entry name" value="PH_BEACH"/>
    <property type="match status" value="1"/>
</dbReference>
<dbReference type="Pfam" id="PF00400">
    <property type="entry name" value="WD40"/>
    <property type="match status" value="2"/>
</dbReference>
<dbReference type="PANTHER" id="PTHR46108">
    <property type="entry name" value="BLUE CHEESE"/>
    <property type="match status" value="1"/>
</dbReference>
<dbReference type="FunFam" id="1.10.1540.10:FF:000002">
    <property type="entry name" value="WD repeat and FYVE domain containing 3"/>
    <property type="match status" value="1"/>
</dbReference>
<dbReference type="PROSITE" id="PS50082">
    <property type="entry name" value="WD_REPEATS_2"/>
    <property type="match status" value="2"/>
</dbReference>
<feature type="domain" description="BEACH" evidence="10">
    <location>
        <begin position="2996"/>
        <end position="3287"/>
    </location>
</feature>
<feature type="compositionally biased region" description="Low complexity" evidence="8">
    <location>
        <begin position="3714"/>
        <end position="3729"/>
    </location>
</feature>
<dbReference type="GO" id="GO:0008270">
    <property type="term" value="F:zinc ion binding"/>
    <property type="evidence" value="ECO:0007669"/>
    <property type="project" value="UniProtKB-KW"/>
</dbReference>
<dbReference type="Gene3D" id="3.30.40.10">
    <property type="entry name" value="Zinc/RING finger domain, C3HC4 (zinc finger)"/>
    <property type="match status" value="1"/>
</dbReference>
<dbReference type="InterPro" id="IPR036322">
    <property type="entry name" value="WD40_repeat_dom_sf"/>
</dbReference>
<keyword evidence="5" id="KW-0862">Zinc</keyword>
<feature type="region of interest" description="Disordered" evidence="8">
    <location>
        <begin position="414"/>
        <end position="452"/>
    </location>
</feature>
<dbReference type="SMART" id="SM00064">
    <property type="entry name" value="FYVE"/>
    <property type="match status" value="1"/>
</dbReference>
<feature type="compositionally biased region" description="Polar residues" evidence="8">
    <location>
        <begin position="2117"/>
        <end position="2136"/>
    </location>
</feature>
<feature type="compositionally biased region" description="Polar residues" evidence="8">
    <location>
        <begin position="2758"/>
        <end position="2770"/>
    </location>
</feature>
<dbReference type="Pfam" id="PF14844">
    <property type="entry name" value="PH_BEACH"/>
    <property type="match status" value="1"/>
</dbReference>
<keyword evidence="1 7" id="KW-0853">WD repeat</keyword>
<dbReference type="InterPro" id="IPR017455">
    <property type="entry name" value="Znf_FYVE-rel"/>
</dbReference>
<evidence type="ECO:0000256" key="6">
    <source>
        <dbReference type="PROSITE-ProRule" id="PRU00091"/>
    </source>
</evidence>
<dbReference type="InterPro" id="IPR011011">
    <property type="entry name" value="Znf_FYVE_PHD"/>
</dbReference>
<dbReference type="SUPFAM" id="SSF81837">
    <property type="entry name" value="BEACH domain"/>
    <property type="match status" value="1"/>
</dbReference>
<dbReference type="SUPFAM" id="SSF50978">
    <property type="entry name" value="WD40 repeat-like"/>
    <property type="match status" value="1"/>
</dbReference>
<dbReference type="CDD" id="cd06071">
    <property type="entry name" value="Beach"/>
    <property type="match status" value="1"/>
</dbReference>
<dbReference type="InterPro" id="IPR016024">
    <property type="entry name" value="ARM-type_fold"/>
</dbReference>
<dbReference type="InterPro" id="IPR001680">
    <property type="entry name" value="WD40_rpt"/>
</dbReference>
<dbReference type="InterPro" id="IPR023362">
    <property type="entry name" value="PH-BEACH_dom"/>
</dbReference>
<evidence type="ECO:0000259" key="9">
    <source>
        <dbReference type="PROSITE" id="PS50178"/>
    </source>
</evidence>
<dbReference type="Gene3D" id="1.10.1540.10">
    <property type="entry name" value="BEACH domain"/>
    <property type="match status" value="1"/>
</dbReference>
<feature type="repeat" description="WD" evidence="7">
    <location>
        <begin position="3385"/>
        <end position="3411"/>
    </location>
</feature>
<keyword evidence="2" id="KW-0479">Metal-binding</keyword>
<dbReference type="PANTHER" id="PTHR46108:SF4">
    <property type="entry name" value="BLUE CHEESE"/>
    <property type="match status" value="1"/>
</dbReference>
<dbReference type="PROSITE" id="PS50197">
    <property type="entry name" value="BEACH"/>
    <property type="match status" value="1"/>
</dbReference>
<dbReference type="Pfam" id="PF01363">
    <property type="entry name" value="FYVE"/>
    <property type="match status" value="1"/>
</dbReference>
<dbReference type="InterPro" id="IPR000306">
    <property type="entry name" value="Znf_FYVE"/>
</dbReference>
<feature type="domain" description="BEACH-type PH" evidence="11">
    <location>
        <begin position="2803"/>
        <end position="2971"/>
    </location>
</feature>
<dbReference type="SUPFAM" id="SSF48371">
    <property type="entry name" value="ARM repeat"/>
    <property type="match status" value="1"/>
</dbReference>
<feature type="compositionally biased region" description="Polar residues" evidence="8">
    <location>
        <begin position="2006"/>
        <end position="2032"/>
    </location>
</feature>
<name>A0A1L7B5G3_MARPO</name>
<feature type="region of interest" description="Disordered" evidence="8">
    <location>
        <begin position="2006"/>
        <end position="2038"/>
    </location>
</feature>
<evidence type="ECO:0000256" key="4">
    <source>
        <dbReference type="ARBA" id="ARBA00022771"/>
    </source>
</evidence>
<dbReference type="SMART" id="SM01026">
    <property type="entry name" value="Beach"/>
    <property type="match status" value="1"/>
</dbReference>
<dbReference type="InterPro" id="IPR011989">
    <property type="entry name" value="ARM-like"/>
</dbReference>
<dbReference type="Gene3D" id="2.130.10.10">
    <property type="entry name" value="YVTN repeat-like/Quinoprotein amine dehydrogenase"/>
    <property type="match status" value="2"/>
</dbReference>
<feature type="region of interest" description="Disordered" evidence="8">
    <location>
        <begin position="2752"/>
        <end position="2785"/>
    </location>
</feature>
<protein>
    <submittedName>
        <fullName evidence="12">Spirrig</fullName>
    </submittedName>
</protein>
<dbReference type="InterPro" id="IPR015943">
    <property type="entry name" value="WD40/YVTN_repeat-like_dom_sf"/>
</dbReference>
<evidence type="ECO:0000256" key="5">
    <source>
        <dbReference type="ARBA" id="ARBA00022833"/>
    </source>
</evidence>
<dbReference type="InterPro" id="IPR051944">
    <property type="entry name" value="BEACH_domain_protein"/>
</dbReference>
<dbReference type="PROSITE" id="PS51783">
    <property type="entry name" value="PH_BEACH"/>
    <property type="match status" value="1"/>
</dbReference>
<feature type="compositionally biased region" description="Polar residues" evidence="8">
    <location>
        <begin position="3735"/>
        <end position="3765"/>
    </location>
</feature>
<dbReference type="Gene3D" id="1.25.10.10">
    <property type="entry name" value="Leucine-rich Repeat Variant"/>
    <property type="match status" value="1"/>
</dbReference>
<dbReference type="InterPro" id="IPR019775">
    <property type="entry name" value="WD40_repeat_CS"/>
</dbReference>
<dbReference type="InterPro" id="IPR013083">
    <property type="entry name" value="Znf_RING/FYVE/PHD"/>
</dbReference>
<evidence type="ECO:0000259" key="11">
    <source>
        <dbReference type="PROSITE" id="PS51783"/>
    </source>
</evidence>
<feature type="repeat" description="WD" evidence="7">
    <location>
        <begin position="3420"/>
        <end position="3461"/>
    </location>
</feature>
<feature type="region of interest" description="Disordered" evidence="8">
    <location>
        <begin position="2106"/>
        <end position="2136"/>
    </location>
</feature>
<evidence type="ECO:0000256" key="8">
    <source>
        <dbReference type="SAM" id="MobiDB-lite"/>
    </source>
</evidence>
<dbReference type="Gene3D" id="2.30.29.30">
    <property type="entry name" value="Pleckstrin-homology domain (PH domain)/Phosphotyrosine-binding domain (PTB)"/>
    <property type="match status" value="1"/>
</dbReference>
<dbReference type="SUPFAM" id="SSF57903">
    <property type="entry name" value="FYVE/PHD zinc finger"/>
    <property type="match status" value="1"/>
</dbReference>
<dbReference type="PROSITE" id="PS50178">
    <property type="entry name" value="ZF_FYVE"/>
    <property type="match status" value="1"/>
</dbReference>
<sequence length="3765" mass="415780">MKWVARFKDRVTSPFASPSPARHHLSEDGTTRARPETEQDFKRFWDEFRSSNSEKEKEEALEMALEVFCKLFKKNGNAPQLASMLVDARLFSFVVARALVTDIEKLKGEDILLFFAEGHKDEPSVGMNMLFALEGLVSPPLDVQPLLDAGLLSCLVSILYRLLTRKPTMPTKIAVEIGGSEAVVGTDAVSTDEHRSSSPGSAILQRLLSKKTPSSPSKGASRSGGDAFTESEANIAEEHKVTPSTVDDNSELKHRLMVEGSVVHIMKALARHPGAAQHLAEDDMLHLVFEMVVMGSASSPIPKFNDNPNPPVHLAQLHRHSLQILALLLLSDNGSSAKYIHTHKLIEKTLLKVVKDFDSETGDPTYTMGVVTLLLDCLQLSCRPEAGGVKLRDDLKKAGGYQLFVQLAFKLAGSSKDGKYPSSPTTPGRKDGGQASSEGTSPRSGPAGDGTSLHVPPSLLRLFDFLVELSQVGEYEGASGKGGKSTGSAKAPVKAAHCLPLFDAPGAPSLENRERDVDGKIRDPDALQVLQDLFLKSGNLGLQLEVLDRLLRLFSSHPENYALVQELRTIPVFVQNMASFPAILQERLLKVLEYAVTVVNCIPEQELLSLCYLLQQPLDSTMRAKVLSFFVKLLSFDRQYKKVFREVGLLDLLLDDLRLCELPISDALQQASSQDLDSFTGSYGSISTLRPSGGPPVKERSLTVASSAGQAPPSLHIYGDTVTIGGAWECLHSLLKKCEGNQAVFRKTGGIGVILPLLVSDEHRPGALRVLSTLILEDASQAHPEELGRLVRILKTGVATSISGRQWIVGTAAKTDIMWTVWRILSTSVATRNVFGEAKGFTLLITVFQSLKVEGNFERDLRVQDATVSQSAWELVDALMHTMISGISSSAINRIRLHESISSQTFKHLLSSSGLLCPLYEELLVDALFDVALERAQNPSRTTDNVGILPLLVLPNNNVTDVPLPVDEGYEILEEVFNPGAIEVLIHTLPYITPKLQLKLLSRLEKLAQAGTRNQDSLTSVGCVGLLLETVRPFLGSSSPLMTSVLQIIEVLGVYRLSSSEFRLLGRYVWQSRETALSVVGRKFLEVLERMSRLDGASHESVSLSPFVEFSMIRSGHASMRISLGERSWPPGVGYSFACWIRYKNLERKGSTAPGSLSKASFNKLASGSGTYYLRLLTVGTVEEKSMTCAELYMSESGVLTLATSPTSYLSFKGVRLEEGVWYHLVVVHSKPNALAGLFQSSVAYLYVNGSLRHTGKLGYTASAAGKPLQITIGTAAAVSEVCPLTWRLGPCYLFEEILSAPAIFFLFSLGRGYRGIFQDTDLLRFVPYEACGGGNLAILEALETEMTTNNNAQKGDGGRGAGKSNNSGIVWDLERLAGFWQQLSPRKLIFAFDGTHPYTTVKSSVSSMYNLVDPVSAAASPSGGLPRLARLHGDVYICSPCSIGDNIRSVGGVAAVLALIEAAESREMLRCALSLLVCVLHSNPRNLRDMLSCRGYHLLALFLHRRMSLFRMQDLDLLFQIAACEASPFLPSSKAAEPATGSLREAGTPGSVQADLATVDYTPLRINSDDQTSSLGSFDQSDYFAHDEVLTAISEAGTGDASEHGQGNSIVLSNPEMMEHVLLDWTLWVTAPVPIQVSLLGFIERLVAMHCYRVHNLTILRRINIVQHLLVTLQRGDVEIPILEKLVILLGILLEDGFLAAELKYVADFVVMTFDPPDPVAGAVNVTREHMGVQVIVRNMLLEMLIDLQMTIIGEDVLDSWHKIVSSKLITFLLDEAVHPTSMRWVMTLLGVCLSSSPMFSAKFRSSGGYQALVHVLPSFYDSPEVYYALFCLLFGKPVYPRVPEVRMLDFHALMPNDGSGSGELFFTDLLESIIAMAKAVFDRMSIISQKAQESGDFTQFNGLVAGSFCDTMDDTAETLQGEALLHKTYAARLMSGDAAAPGMVTSLLRFMVDLTKMCHSFSVACRRADFLECCVDLYFSCASAASAIQAAQLASNQARELQKESQNLQSWAGNPEQDSSLEGSKTVTSGDGNGLGMEKDCSEEIFVDSLADYSSEDQEKFSKVFNMEDSLSVKDGQGIQPQTNGKSPLSVGVEGAVFKVENWGGNGSPAASELSGATTGNSASKAPDTETSSPKVLGAPWFGGFCGSDLSSRLRAASSLGASSTPRSDFEVQDVHSVGVNVARETSFYPVKPQLLMRLESAGTAGGPCSTGASAVLDLLAEIFGEVLTEFPKGAVMMETALEAAPLYVDSDAVLVFQGLCLSRIINILERRLMRDDEEEVKKLDKTRWAPNLEVLSTMLVDRVYAGAFADPSGTLTVLEFLLEMLQMANKDKRVEEALPTGKSLLSLTRGGYRQVEPYVQALLKNTNRMLMYAFCMSDSTRQFQEAPIGSSGDLGLGVSRLDTLMALKLILANSKLILCPSNMDADFTSCLVVHAATLLWDKRPPVQNLAVEVWRALLLYRGPSVEEVLVVKGGQGEHLDVVHGGFNKLSVSERDFRVWVEDAQDLIRRTLEQRAKPTWKEYVAAAGRFPAVKIKALETRRKREMGRRLREMSKSHTRHWEQMVERRVALDVVREAMAAELRVMRQDKYGWVLHAESEWSGHFQELVHERGIWPRMNRPLRQDPEWQLCATEGPYRMRKKLERCRIKLDPMTRASSYGGNQFEEFAEQNIFPGELDNQEYGSFFHLFSVNQGDLVQNSPIEGGEYEDAIEDDGASTSIKLTISDEQKSTVLADMNTSVNSVNGNKSAVSIDGSCRTGTQGVDSSRPSSPDAAEDLQRNEEKKLDKVITDDGEYLIRPHLVPGEKIRFRYNCERVVGLDKHDGIFLIGELCLYVIEHYFIDADGRINEKTWEGELSVIDRALGVKINSAGAASLHEPERANSMNERSGEAWPGGRAWAYSGGAWGKETAKAGKQMSHTWRMWKLESVHELLKRRYQLRPVAIELFSMDGCNELLVFHKAERDEVFKNLLAMNLPRNSLLDTTISGLSKQEGSEGGRLFKMMAKSFSKRWQNGEISNFQYLMHLNTLAGRGYNDLTQYPVFPWILADYESSELDLSNPATFRRLDKPMGALSRDREEEFRKRYESWEDSEIPRFHYGSHYSSAGSVLFYLIRLPPFSMENRQLQGGQFDHADRLFNSLRDTWLSASQGNTADVKELIPEFFYLPEFLENRFKFDFGVKQSGEKVDDVILPPWAKGSTREFVCRHREALESQYVSENLHHWIDLIFGYRQRGKPAVDATNVFFYLTYEGAVDIDSISDPSMKASILAQINHFGQTPRQLFVKPHPKRKWQPQTLLTQSLRMYHLLIPQEIRTLESSVSQIVMFHDKIYVVGSNQVLKPPSYSKYLAWGYQDRTLRFLSYDQDKLLSTHEGLHDCGPIRCAGIGRDGRVLVTGGEDGVVAVWRLRKDGMRGSRRLHLQRALCAHTKSVSCISVCQPYSLVVTGSLDRTVIFWDLTSLEFVRQLPELPAPASAVYANDMTGEVVTAAGTTLAVWSINGDCLAAVNTSQVPSDSILSIASPHLSDWMEVSWYVTGHQNGSIKLWRMRYSHLVEGEGEFVPTSRPITTYGGWPRYERMSSGHGDGRRGCFTGGMTPEYQLVLYKLLSWHNEPVTAICLSNDLKQLISGDGAGHVIAWNLPEEGIKQASSSQSPLESCSSCMRIFAEEDEKGYCRNCGQLSCRNCCSHKIFLEDLGYFYPVPVCRDCFDSRKSQSLLDTSPNISSPTPSLSTLLRGRPSSPGQKNAEQETQSPHGSSHPFTRTPSSKLRS</sequence>
<keyword evidence="3" id="KW-0677">Repeat</keyword>
<dbReference type="EMBL" id="KU758855">
    <property type="protein sequence ID" value="APT68019.1"/>
    <property type="molecule type" value="mRNA"/>
</dbReference>
<proteinExistence type="evidence at transcript level"/>
<dbReference type="SUPFAM" id="SSF50729">
    <property type="entry name" value="PH domain-like"/>
    <property type="match status" value="1"/>
</dbReference>
<dbReference type="PROSITE" id="PS50294">
    <property type="entry name" value="WD_REPEATS_REGION"/>
    <property type="match status" value="1"/>
</dbReference>
<feature type="region of interest" description="Disordered" evidence="8">
    <location>
        <begin position="13"/>
        <end position="38"/>
    </location>
</feature>
<evidence type="ECO:0000259" key="10">
    <source>
        <dbReference type="PROSITE" id="PS50197"/>
    </source>
</evidence>
<evidence type="ECO:0000256" key="1">
    <source>
        <dbReference type="ARBA" id="ARBA00022574"/>
    </source>
</evidence>
<accession>A0A1L7B5G3</accession>
<feature type="domain" description="FYVE-type" evidence="9">
    <location>
        <begin position="3647"/>
        <end position="3707"/>
    </location>
</feature>
<feature type="compositionally biased region" description="Polar residues" evidence="8">
    <location>
        <begin position="434"/>
        <end position="443"/>
    </location>
</feature>
<feature type="region of interest" description="Disordered" evidence="8">
    <location>
        <begin position="207"/>
        <end position="227"/>
    </location>
</feature>